<dbReference type="InterPro" id="IPR032465">
    <property type="entry name" value="ACMSD"/>
</dbReference>
<dbReference type="GO" id="GO:0019748">
    <property type="term" value="P:secondary metabolic process"/>
    <property type="evidence" value="ECO:0007669"/>
    <property type="project" value="TreeGrafter"/>
</dbReference>
<dbReference type="InterPro" id="IPR006680">
    <property type="entry name" value="Amidohydro-rel"/>
</dbReference>
<evidence type="ECO:0000256" key="1">
    <source>
        <dbReference type="ARBA" id="ARBA00023239"/>
    </source>
</evidence>
<keyword evidence="1" id="KW-0456">Lyase</keyword>
<evidence type="ECO:0000259" key="2">
    <source>
        <dbReference type="Pfam" id="PF04909"/>
    </source>
</evidence>
<organism evidence="3">
    <name type="scientific">freshwater metagenome</name>
    <dbReference type="NCBI Taxonomy" id="449393"/>
    <lineage>
        <taxon>unclassified sequences</taxon>
        <taxon>metagenomes</taxon>
        <taxon>ecological metagenomes</taxon>
    </lineage>
</organism>
<feature type="domain" description="Amidohydrolase-related" evidence="2">
    <location>
        <begin position="18"/>
        <end position="458"/>
    </location>
</feature>
<dbReference type="GO" id="GO:0016787">
    <property type="term" value="F:hydrolase activity"/>
    <property type="evidence" value="ECO:0007669"/>
    <property type="project" value="InterPro"/>
</dbReference>
<gene>
    <name evidence="3" type="ORF">UFOPK3139_00050</name>
</gene>
<reference evidence="3" key="1">
    <citation type="submission" date="2020-05" db="EMBL/GenBank/DDBJ databases">
        <authorList>
            <person name="Chiriac C."/>
            <person name="Salcher M."/>
            <person name="Ghai R."/>
            <person name="Kavagutti S V."/>
        </authorList>
    </citation>
    <scope>NUCLEOTIDE SEQUENCE</scope>
</reference>
<dbReference type="PANTHER" id="PTHR21240:SF28">
    <property type="entry name" value="ISO-OROTATE DECARBOXYLASE (EUROFUNG)"/>
    <property type="match status" value="1"/>
</dbReference>
<proteinExistence type="predicted"/>
<dbReference type="SUPFAM" id="SSF51556">
    <property type="entry name" value="Metallo-dependent hydrolases"/>
    <property type="match status" value="1"/>
</dbReference>
<dbReference type="Gene3D" id="3.20.20.140">
    <property type="entry name" value="Metal-dependent hydrolases"/>
    <property type="match status" value="1"/>
</dbReference>
<dbReference type="Pfam" id="PF04909">
    <property type="entry name" value="Amidohydro_2"/>
    <property type="match status" value="1"/>
</dbReference>
<protein>
    <submittedName>
        <fullName evidence="3">Unannotated protein</fullName>
    </submittedName>
</protein>
<dbReference type="AlphaFoldDB" id="A0A6J6Z3G5"/>
<dbReference type="PANTHER" id="PTHR21240">
    <property type="entry name" value="2-AMINO-3-CARBOXYLMUCONATE-6-SEMIALDEHYDE DECARBOXYLASE"/>
    <property type="match status" value="1"/>
</dbReference>
<evidence type="ECO:0000313" key="3">
    <source>
        <dbReference type="EMBL" id="CAB4811987.1"/>
    </source>
</evidence>
<dbReference type="GO" id="GO:0005737">
    <property type="term" value="C:cytoplasm"/>
    <property type="evidence" value="ECO:0007669"/>
    <property type="project" value="TreeGrafter"/>
</dbReference>
<dbReference type="InterPro" id="IPR032466">
    <property type="entry name" value="Metal_Hydrolase"/>
</dbReference>
<dbReference type="GO" id="GO:0016831">
    <property type="term" value="F:carboxy-lyase activity"/>
    <property type="evidence" value="ECO:0007669"/>
    <property type="project" value="InterPro"/>
</dbReference>
<sequence length="486" mass="54353">MSVTSAQVRAQVSHPVIDADGHFVEMAPLLHDEILHNLEEIGGAAMRERYLKNPLKPTDTSTILSSRTLSGARESWSSMPSWWGWPSENVLDRATSHIPGLLYERLDEFGIDFTILYPSMTIGLLDIDDAELGAAVCMAVNRAYARIFAPYADRMTVGALIPMQRPDLAVEALHNAVDLGFKSCLISAYARRPIAKLQNKHGSLSPKVYRLDHFGLDSEYDYDPLWRACVDRNIAPSVHSSVQYHDLSRSVSNYVYNHIDGIAKCHEATAKSLFLGGVTHRFPTLRFGFLEGGVAWAAGLYTGLLGHWEKRNARDIWQFDPDRLDVDRIMTYVGSHGDDAMIRDTERLREWFARPAARPAELDDFAAVHVSSATELRDKFVPNFYFGCEADDPLVAWAFNDRVNPHGAKLRAVFGSDISHWDVPDMTGTVSEAWELVEHGTIDEAGFRDFVFTNPIRLHANMNPDYFKGTVVEAAVAEAIDAGEDR</sequence>
<name>A0A6J6Z3G5_9ZZZZ</name>
<dbReference type="EMBL" id="CAFABA010000001">
    <property type="protein sequence ID" value="CAB4811987.1"/>
    <property type="molecule type" value="Genomic_DNA"/>
</dbReference>
<accession>A0A6J6Z3G5</accession>